<accession>A0A2M8WLG9</accession>
<organism evidence="1 2">
    <name type="scientific">Yoonia maricola</name>
    <dbReference type="NCBI Taxonomy" id="420999"/>
    <lineage>
        <taxon>Bacteria</taxon>
        <taxon>Pseudomonadati</taxon>
        <taxon>Pseudomonadota</taxon>
        <taxon>Alphaproteobacteria</taxon>
        <taxon>Rhodobacterales</taxon>
        <taxon>Paracoccaceae</taxon>
        <taxon>Yoonia</taxon>
    </lineage>
</organism>
<comment type="caution">
    <text evidence="1">The sequence shown here is derived from an EMBL/GenBank/DDBJ whole genome shotgun (WGS) entry which is preliminary data.</text>
</comment>
<sequence>MRLQSGSFVIFLKKTEFSRNIHKNGPTKLLYSPADAIHPGGAL</sequence>
<dbReference type="AlphaFoldDB" id="A0A2M8WLG9"/>
<dbReference type="RefSeq" id="WP_281251755.1">
    <property type="nucleotide sequence ID" value="NZ_PGTY01000001.1"/>
</dbReference>
<evidence type="ECO:0000313" key="1">
    <source>
        <dbReference type="EMBL" id="PJI91774.1"/>
    </source>
</evidence>
<keyword evidence="2" id="KW-1185">Reference proteome</keyword>
<dbReference type="Proteomes" id="UP000228531">
    <property type="component" value="Unassembled WGS sequence"/>
</dbReference>
<reference evidence="1 2" key="1">
    <citation type="submission" date="2017-11" db="EMBL/GenBank/DDBJ databases">
        <title>Genomic Encyclopedia of Archaeal and Bacterial Type Strains, Phase II (KMG-II): From Individual Species to Whole Genera.</title>
        <authorList>
            <person name="Goeker M."/>
        </authorList>
    </citation>
    <scope>NUCLEOTIDE SEQUENCE [LARGE SCALE GENOMIC DNA]</scope>
    <source>
        <strain evidence="1 2">DSM 29128</strain>
    </source>
</reference>
<evidence type="ECO:0000313" key="2">
    <source>
        <dbReference type="Proteomes" id="UP000228531"/>
    </source>
</evidence>
<name>A0A2M8WLG9_9RHOB</name>
<proteinExistence type="predicted"/>
<dbReference type="EMBL" id="PGTY01000001">
    <property type="protein sequence ID" value="PJI91774.1"/>
    <property type="molecule type" value="Genomic_DNA"/>
</dbReference>
<protein>
    <submittedName>
        <fullName evidence="1">Uncharacterized protein</fullName>
    </submittedName>
</protein>
<gene>
    <name evidence="1" type="ORF">BC777_0613</name>
</gene>